<dbReference type="Proteomes" id="UP001199750">
    <property type="component" value="Unassembled WGS sequence"/>
</dbReference>
<feature type="domain" description="SSD" evidence="7">
    <location>
        <begin position="632"/>
        <end position="760"/>
    </location>
</feature>
<evidence type="ECO:0000256" key="5">
    <source>
        <dbReference type="ARBA" id="ARBA00023136"/>
    </source>
</evidence>
<evidence type="ECO:0000313" key="10">
    <source>
        <dbReference type="EMBL" id="RGV30081.1"/>
    </source>
</evidence>
<reference evidence="8" key="2">
    <citation type="submission" date="2022-01" db="EMBL/GenBank/DDBJ databases">
        <title>Collection of gut derived symbiotic bacterial strains cultured from healthy donors.</title>
        <authorList>
            <person name="Lin H."/>
            <person name="Kohout C."/>
            <person name="Waligurski E."/>
            <person name="Pamer E.G."/>
        </authorList>
    </citation>
    <scope>NUCLEOTIDE SEQUENCE</scope>
    <source>
        <strain evidence="8">DFI.1.149</strain>
    </source>
</reference>
<evidence type="ECO:0000256" key="4">
    <source>
        <dbReference type="ARBA" id="ARBA00022989"/>
    </source>
</evidence>
<dbReference type="PANTHER" id="PTHR33406">
    <property type="entry name" value="MEMBRANE PROTEIN MJ1562-RELATED"/>
    <property type="match status" value="1"/>
</dbReference>
<dbReference type="Proteomes" id="UP000283426">
    <property type="component" value="Unassembled WGS sequence"/>
</dbReference>
<keyword evidence="3 6" id="KW-0812">Transmembrane</keyword>
<dbReference type="Gene3D" id="1.20.1640.10">
    <property type="entry name" value="Multidrug efflux transporter AcrB transmembrane domain"/>
    <property type="match status" value="2"/>
</dbReference>
<proteinExistence type="predicted"/>
<sequence length="801" mass="90657">MWTKIAGIILRNRIAFIAGVLLGTIFMGFQARKIQMSYESADLLPKTDSAYLDYTRFRETFGQEGNVMVFAIQDSGFYQLNKTNDWIQMGNDIKALQGVNALMSITHTFNLQKNTDLKKFEVLPIFPSHIETQAELDSLAYVAEHLPFYDGMLINRDKHTYNMMITVSAEVMNSPARVKLVQDVLEITKRFTEKYHLKMHYSGMPYIRVINAENIKGEMYMFIALSLLITAIILYLFFRSFRIVGFCVGIIGINVIWAIGFMAMMGIKITLLTAMLPPLLIVIGIPNCVYMVNKYHAEYVRHGNKIKALQRMIQKVGNASLLSNLTTAAGFATFIITSSQILVDFGLIAFISISTVFFICLILIPSVFSYLPVPDTKQTKHLYNPFINKVIDKLIYLVINRRHTVYYITIVLVIAGIFGITLMKTTGYMVDDLKETDPIRQDLSFFESNFDGLMPLEVTLDFGKPNQVFKLSNLEKLDRLNTELSQDPDLSRALSVVEAAKFANQAYYNGKASYYKLPSNMTKNFIMKYVMESTGGMNAMANSFVDSTMQKVRMNFRVKDIGTKKMEAKEDSLYKKIETIFPRDKHDISVTGSSVIFFKGNQYLIKNLFSSLALAIVLIAGFMAWMFKSKRMVLIALVPNVIPQIITAAVMGYFGIPIKASTILVFSVAFGISVDNTIHYLAKYRQELQATNWSIRSSVVLALKETGQSMIYTSIILLFGFGIFCLSSFGGTFALGLLTSITLFAAMLANLILLPSLLLTMEHSISKRTFRAEPLLQIYNEEEDIDEDKLEIEHEDKEKQD</sequence>
<keyword evidence="2" id="KW-1003">Cell membrane</keyword>
<organism evidence="9 12">
    <name type="scientific">Odoribacter splanchnicus</name>
    <dbReference type="NCBI Taxonomy" id="28118"/>
    <lineage>
        <taxon>Bacteria</taxon>
        <taxon>Pseudomonadati</taxon>
        <taxon>Bacteroidota</taxon>
        <taxon>Bacteroidia</taxon>
        <taxon>Bacteroidales</taxon>
        <taxon>Odoribacteraceae</taxon>
        <taxon>Odoribacter</taxon>
    </lineage>
</organism>
<dbReference type="PROSITE" id="PS50156">
    <property type="entry name" value="SSD"/>
    <property type="match status" value="2"/>
</dbReference>
<evidence type="ECO:0000256" key="1">
    <source>
        <dbReference type="ARBA" id="ARBA00004651"/>
    </source>
</evidence>
<dbReference type="InterPro" id="IPR004869">
    <property type="entry name" value="MMPL_dom"/>
</dbReference>
<dbReference type="EMBL" id="QRYC01000026">
    <property type="protein sequence ID" value="RGU54737.1"/>
    <property type="molecule type" value="Genomic_DNA"/>
</dbReference>
<dbReference type="GO" id="GO:0005886">
    <property type="term" value="C:plasma membrane"/>
    <property type="evidence" value="ECO:0007669"/>
    <property type="project" value="UniProtKB-SubCell"/>
</dbReference>
<keyword evidence="5 6" id="KW-0472">Membrane</keyword>
<feature type="transmembrane region" description="Helical" evidence="6">
    <location>
        <begin position="321"/>
        <end position="341"/>
    </location>
</feature>
<feature type="transmembrane region" description="Helical" evidence="6">
    <location>
        <begin position="662"/>
        <end position="682"/>
    </location>
</feature>
<evidence type="ECO:0000313" key="11">
    <source>
        <dbReference type="Proteomes" id="UP000283426"/>
    </source>
</evidence>
<feature type="transmembrane region" description="Helical" evidence="6">
    <location>
        <begin position="243"/>
        <end position="263"/>
    </location>
</feature>
<feature type="transmembrane region" description="Helical" evidence="6">
    <location>
        <begin position="608"/>
        <end position="627"/>
    </location>
</feature>
<keyword evidence="4 6" id="KW-1133">Transmembrane helix</keyword>
<dbReference type="RefSeq" id="WP_046404420.1">
    <property type="nucleotide sequence ID" value="NZ_CABJFF010000009.1"/>
</dbReference>
<feature type="transmembrane region" description="Helical" evidence="6">
    <location>
        <begin position="711"/>
        <end position="735"/>
    </location>
</feature>
<feature type="transmembrane region" description="Helical" evidence="6">
    <location>
        <begin position="12"/>
        <end position="29"/>
    </location>
</feature>
<feature type="transmembrane region" description="Helical" evidence="6">
    <location>
        <begin position="219"/>
        <end position="238"/>
    </location>
</feature>
<dbReference type="InterPro" id="IPR050545">
    <property type="entry name" value="Mycobact_MmpL"/>
</dbReference>
<dbReference type="InterPro" id="IPR000731">
    <property type="entry name" value="SSD"/>
</dbReference>
<feature type="domain" description="SSD" evidence="7">
    <location>
        <begin position="254"/>
        <end position="370"/>
    </location>
</feature>
<feature type="transmembrane region" description="Helical" evidence="6">
    <location>
        <begin position="269"/>
        <end position="292"/>
    </location>
</feature>
<evidence type="ECO:0000256" key="3">
    <source>
        <dbReference type="ARBA" id="ARBA00022692"/>
    </source>
</evidence>
<dbReference type="EMBL" id="QRYW01000004">
    <property type="protein sequence ID" value="RGV30081.1"/>
    <property type="molecule type" value="Genomic_DNA"/>
</dbReference>
<comment type="subcellular location">
    <subcellularLocation>
        <location evidence="1">Cell membrane</location>
        <topology evidence="1">Multi-pass membrane protein</topology>
    </subcellularLocation>
</comment>
<feature type="transmembrane region" description="Helical" evidence="6">
    <location>
        <begin position="634"/>
        <end position="656"/>
    </location>
</feature>
<evidence type="ECO:0000313" key="12">
    <source>
        <dbReference type="Proteomes" id="UP000284243"/>
    </source>
</evidence>
<evidence type="ECO:0000256" key="6">
    <source>
        <dbReference type="SAM" id="Phobius"/>
    </source>
</evidence>
<reference evidence="11 12" key="1">
    <citation type="submission" date="2018-08" db="EMBL/GenBank/DDBJ databases">
        <title>A genome reference for cultivated species of the human gut microbiota.</title>
        <authorList>
            <person name="Zou Y."/>
            <person name="Xue W."/>
            <person name="Luo G."/>
        </authorList>
    </citation>
    <scope>NUCLEOTIDE SEQUENCE [LARGE SCALE GENOMIC DNA]</scope>
    <source>
        <strain evidence="10 11">AF14-6AC</strain>
        <strain evidence="9 12">AF16-14</strain>
    </source>
</reference>
<accession>A0A3D1UJB6</accession>
<feature type="transmembrane region" description="Helical" evidence="6">
    <location>
        <begin position="347"/>
        <end position="371"/>
    </location>
</feature>
<protein>
    <submittedName>
        <fullName evidence="8">MMPL family transporter</fullName>
    </submittedName>
    <submittedName>
        <fullName evidence="9">RND family transporter</fullName>
    </submittedName>
</protein>
<dbReference type="Pfam" id="PF03176">
    <property type="entry name" value="MMPL"/>
    <property type="match status" value="2"/>
</dbReference>
<gene>
    <name evidence="10" type="ORF">DWW24_02900</name>
    <name evidence="9" type="ORF">DWW57_14905</name>
    <name evidence="8" type="ORF">L0P03_12895</name>
</gene>
<dbReference type="AlphaFoldDB" id="A0A3D1UJB6"/>
<comment type="caution">
    <text evidence="9">The sequence shown here is derived from an EMBL/GenBank/DDBJ whole genome shotgun (WGS) entry which is preliminary data.</text>
</comment>
<dbReference type="EMBL" id="JAKNDN010000024">
    <property type="protein sequence ID" value="MCG4960739.1"/>
    <property type="molecule type" value="Genomic_DNA"/>
</dbReference>
<dbReference type="PANTHER" id="PTHR33406:SF12">
    <property type="entry name" value="BLR2997 PROTEIN"/>
    <property type="match status" value="1"/>
</dbReference>
<name>A0A3D1UJB6_9BACT</name>
<evidence type="ECO:0000313" key="9">
    <source>
        <dbReference type="EMBL" id="RGU54737.1"/>
    </source>
</evidence>
<dbReference type="SUPFAM" id="SSF82866">
    <property type="entry name" value="Multidrug efflux transporter AcrB transmembrane domain"/>
    <property type="match status" value="2"/>
</dbReference>
<feature type="transmembrane region" description="Helical" evidence="6">
    <location>
        <begin position="404"/>
        <end position="423"/>
    </location>
</feature>
<evidence type="ECO:0000259" key="7">
    <source>
        <dbReference type="PROSITE" id="PS50156"/>
    </source>
</evidence>
<feature type="transmembrane region" description="Helical" evidence="6">
    <location>
        <begin position="741"/>
        <end position="761"/>
    </location>
</feature>
<evidence type="ECO:0000313" key="8">
    <source>
        <dbReference type="EMBL" id="MCG4960739.1"/>
    </source>
</evidence>
<evidence type="ECO:0000256" key="2">
    <source>
        <dbReference type="ARBA" id="ARBA00022475"/>
    </source>
</evidence>
<dbReference type="Proteomes" id="UP000284243">
    <property type="component" value="Unassembled WGS sequence"/>
</dbReference>